<evidence type="ECO:0000313" key="2">
    <source>
        <dbReference type="EMBL" id="KAF4442947.1"/>
    </source>
</evidence>
<keyword evidence="3" id="KW-1185">Reference proteome</keyword>
<dbReference type="InterPro" id="IPR001810">
    <property type="entry name" value="F-box_dom"/>
</dbReference>
<reference evidence="2" key="1">
    <citation type="submission" date="2020-01" db="EMBL/GenBank/DDBJ databases">
        <title>Identification and distribution of gene clusters putatively required for synthesis of sphingolipid metabolism inhibitors in phylogenetically diverse species of the filamentous fungus Fusarium.</title>
        <authorList>
            <person name="Kim H.-S."/>
            <person name="Busman M."/>
            <person name="Brown D.W."/>
            <person name="Divon H."/>
            <person name="Uhlig S."/>
            <person name="Proctor R.H."/>
        </authorList>
    </citation>
    <scope>NUCLEOTIDE SEQUENCE</scope>
    <source>
        <strain evidence="2">NRRL 53441</strain>
    </source>
</reference>
<evidence type="ECO:0000259" key="1">
    <source>
        <dbReference type="PROSITE" id="PS50181"/>
    </source>
</evidence>
<accession>A0A8H4K3H9</accession>
<sequence length="443" mass="51062">MRSRRDGDAYFEAKQASDLERARIGLDTESSRHARYRTEWWMFLVPKKELKMRIPVPERGYAISPSYFCTENLSFDAFKLLCNSIENVKIELFGQGSSQITSKCARTPLERLPAEILGLVFALLDVEDFMTMGLSSQTLWVRAISWAKNGYLLWRNAYSWAGSPLICVGSNLTTLPSCLYEMFPETVPDNVSGHEDTGESRDERELTRPKIWYEELTTRCTKIPFPYDGEYPLAFLKHISSAGIPESLHGPMKAHLPTFSIELGSKWYLHNLTQKEYIQTEGIIAEDGEATIAFLGQKWLTLDILLLWLISWRGEESNAWTWETIETFQGISDLKLEDIWMDPTYGPLDDSFWPIWHGPWAGHSLDAVAERELDTTWTDRTSNIHTLAPKMRRIFYGLSLAEFGGGRRDYWEEIFKQSGESFEVRFREYTSSTEYVVRTVKAP</sequence>
<dbReference type="Proteomes" id="UP000605986">
    <property type="component" value="Unassembled WGS sequence"/>
</dbReference>
<protein>
    <recommendedName>
        <fullName evidence="1">F-box domain-containing protein</fullName>
    </recommendedName>
</protein>
<dbReference type="EMBL" id="JAADJG010000584">
    <property type="protein sequence ID" value="KAF4442947.1"/>
    <property type="molecule type" value="Genomic_DNA"/>
</dbReference>
<dbReference type="OrthoDB" id="2588098at2759"/>
<gene>
    <name evidence="2" type="ORF">F53441_11591</name>
</gene>
<comment type="caution">
    <text evidence="2">The sequence shown here is derived from an EMBL/GenBank/DDBJ whole genome shotgun (WGS) entry which is preliminary data.</text>
</comment>
<feature type="domain" description="F-box" evidence="1">
    <location>
        <begin position="106"/>
        <end position="157"/>
    </location>
</feature>
<name>A0A8H4K3H9_9HYPO</name>
<organism evidence="2 3">
    <name type="scientific">Fusarium austroafricanum</name>
    <dbReference type="NCBI Taxonomy" id="2364996"/>
    <lineage>
        <taxon>Eukaryota</taxon>
        <taxon>Fungi</taxon>
        <taxon>Dikarya</taxon>
        <taxon>Ascomycota</taxon>
        <taxon>Pezizomycotina</taxon>
        <taxon>Sordariomycetes</taxon>
        <taxon>Hypocreomycetidae</taxon>
        <taxon>Hypocreales</taxon>
        <taxon>Nectriaceae</taxon>
        <taxon>Fusarium</taxon>
        <taxon>Fusarium concolor species complex</taxon>
    </lineage>
</organism>
<proteinExistence type="predicted"/>
<evidence type="ECO:0000313" key="3">
    <source>
        <dbReference type="Proteomes" id="UP000605986"/>
    </source>
</evidence>
<dbReference type="PROSITE" id="PS50181">
    <property type="entry name" value="FBOX"/>
    <property type="match status" value="1"/>
</dbReference>
<dbReference type="AlphaFoldDB" id="A0A8H4K3H9"/>